<dbReference type="RefSeq" id="WP_120606507.1">
    <property type="nucleotide sequence ID" value="NZ_JABFJX010000249.1"/>
</dbReference>
<proteinExistence type="predicted"/>
<protein>
    <submittedName>
        <fullName evidence="2">Uncharacterized protein</fullName>
    </submittedName>
</protein>
<gene>
    <name evidence="2" type="ORF">D7X32_32790</name>
</gene>
<name>A0A3A8JR22_9BACT</name>
<dbReference type="EMBL" id="RAWE01000177">
    <property type="protein sequence ID" value="RKG97386.1"/>
    <property type="molecule type" value="Genomic_DNA"/>
</dbReference>
<dbReference type="AlphaFoldDB" id="A0A3A8JR22"/>
<dbReference type="OrthoDB" id="5525687at2"/>
<evidence type="ECO:0000313" key="3">
    <source>
        <dbReference type="Proteomes" id="UP000268313"/>
    </source>
</evidence>
<accession>A0A3A8JR22</accession>
<organism evidence="2 3">
    <name type="scientific">Corallococcus carmarthensis</name>
    <dbReference type="NCBI Taxonomy" id="2316728"/>
    <lineage>
        <taxon>Bacteria</taxon>
        <taxon>Pseudomonadati</taxon>
        <taxon>Myxococcota</taxon>
        <taxon>Myxococcia</taxon>
        <taxon>Myxococcales</taxon>
        <taxon>Cystobacterineae</taxon>
        <taxon>Myxococcaceae</taxon>
        <taxon>Corallococcus</taxon>
    </lineage>
</organism>
<sequence>MDRPLRGQGSPDGRSEARSRESKPIPSFFREGLGWLLALQLLLALLWVGPLRAPLSHGFQFAVSLRMAPASPEQPAWLPGPLATGTDPQRLMEVLRIGSHKARVWWKVADTVRRHAAPLMRAELESWWCEALASRSAPEASCAC</sequence>
<feature type="compositionally biased region" description="Basic and acidic residues" evidence="1">
    <location>
        <begin position="13"/>
        <end position="22"/>
    </location>
</feature>
<evidence type="ECO:0000313" key="2">
    <source>
        <dbReference type="EMBL" id="RKG97386.1"/>
    </source>
</evidence>
<keyword evidence="3" id="KW-1185">Reference proteome</keyword>
<evidence type="ECO:0000256" key="1">
    <source>
        <dbReference type="SAM" id="MobiDB-lite"/>
    </source>
</evidence>
<feature type="region of interest" description="Disordered" evidence="1">
    <location>
        <begin position="1"/>
        <end position="22"/>
    </location>
</feature>
<comment type="caution">
    <text evidence="2">The sequence shown here is derived from an EMBL/GenBank/DDBJ whole genome shotgun (WGS) entry which is preliminary data.</text>
</comment>
<dbReference type="Proteomes" id="UP000268313">
    <property type="component" value="Unassembled WGS sequence"/>
</dbReference>
<reference evidence="3" key="1">
    <citation type="submission" date="2018-09" db="EMBL/GenBank/DDBJ databases">
        <authorList>
            <person name="Livingstone P.G."/>
            <person name="Whitworth D.E."/>
        </authorList>
    </citation>
    <scope>NUCLEOTIDE SEQUENCE [LARGE SCALE GENOMIC DNA]</scope>
    <source>
        <strain evidence="3">CA043D</strain>
    </source>
</reference>